<evidence type="ECO:0000313" key="2">
    <source>
        <dbReference type="Proteomes" id="UP001620514"/>
    </source>
</evidence>
<dbReference type="RefSeq" id="WP_404614935.1">
    <property type="nucleotide sequence ID" value="NZ_JBIYDN010000053.1"/>
</dbReference>
<reference evidence="1 2" key="2">
    <citation type="submission" date="2024-11" db="EMBL/GenBank/DDBJ databases">
        <title>Using genomics to understand microbial adaptation to soil warming.</title>
        <authorList>
            <person name="Deangelis K.M. PhD."/>
        </authorList>
    </citation>
    <scope>NUCLEOTIDE SEQUENCE [LARGE SCALE GENOMIC DNA]</scope>
    <source>
        <strain evidence="1 2">GAS97</strain>
    </source>
</reference>
<gene>
    <name evidence="1" type="ORF">ABH943_008593</name>
</gene>
<accession>A0ABW8MXX0</accession>
<keyword evidence="2" id="KW-1185">Reference proteome</keyword>
<evidence type="ECO:0000313" key="1">
    <source>
        <dbReference type="EMBL" id="MFK4448549.1"/>
    </source>
</evidence>
<sequence length="135" mass="15136">MESEMVKIVVEVAQSDNPTFDDDKMVIVMEVDVPDRETARALLRQAEADERSIVHLGQTIEEGEVWISIEDDEIEDPNPCFHRADAVDALEMYLGITPALSKKALAKANVNRLYREIQAEKAREAREGADATHEA</sequence>
<proteinExistence type="predicted"/>
<dbReference type="Proteomes" id="UP001620514">
    <property type="component" value="Unassembled WGS sequence"/>
</dbReference>
<reference evidence="1 2" key="1">
    <citation type="submission" date="2024-10" db="EMBL/GenBank/DDBJ databases">
        <authorList>
            <person name="Deangelis K."/>
            <person name="Huntemann M."/>
            <person name="Clum A."/>
            <person name="Wang J."/>
            <person name="Palaniappan K."/>
            <person name="Ritter S."/>
            <person name="Chen I.-M."/>
            <person name="Stamatis D."/>
            <person name="Reddy T."/>
            <person name="O'Malley R."/>
            <person name="Daum C."/>
            <person name="Ng V."/>
            <person name="Ivanova N."/>
            <person name="Kyrpides N."/>
            <person name="Woyke T."/>
        </authorList>
    </citation>
    <scope>NUCLEOTIDE SEQUENCE [LARGE SCALE GENOMIC DNA]</scope>
    <source>
        <strain evidence="1 2">GAS97</strain>
    </source>
</reference>
<dbReference type="EMBL" id="JBIYDN010000053">
    <property type="protein sequence ID" value="MFK4448549.1"/>
    <property type="molecule type" value="Genomic_DNA"/>
</dbReference>
<comment type="caution">
    <text evidence="1">The sequence shown here is derived from an EMBL/GenBank/DDBJ whole genome shotgun (WGS) entry which is preliminary data.</text>
</comment>
<organism evidence="1 2">
    <name type="scientific">Caballeronia udeis</name>
    <dbReference type="NCBI Taxonomy" id="1232866"/>
    <lineage>
        <taxon>Bacteria</taxon>
        <taxon>Pseudomonadati</taxon>
        <taxon>Pseudomonadota</taxon>
        <taxon>Betaproteobacteria</taxon>
        <taxon>Burkholderiales</taxon>
        <taxon>Burkholderiaceae</taxon>
        <taxon>Caballeronia</taxon>
    </lineage>
</organism>
<name>A0ABW8MXX0_9BURK</name>
<protein>
    <submittedName>
        <fullName evidence="1">Uncharacterized protein</fullName>
    </submittedName>
</protein>